<reference evidence="2" key="1">
    <citation type="submission" date="2023-07" db="EMBL/GenBank/DDBJ databases">
        <authorList>
            <consortium name="AG Swart"/>
            <person name="Singh M."/>
            <person name="Singh A."/>
            <person name="Seah K."/>
            <person name="Emmerich C."/>
        </authorList>
    </citation>
    <scope>NUCLEOTIDE SEQUENCE</scope>
    <source>
        <strain evidence="2">DP1</strain>
    </source>
</reference>
<feature type="region of interest" description="Disordered" evidence="1">
    <location>
        <begin position="526"/>
        <end position="555"/>
    </location>
</feature>
<evidence type="ECO:0000313" key="2">
    <source>
        <dbReference type="EMBL" id="CAI2383642.1"/>
    </source>
</evidence>
<sequence>MSSHQEIIANKRFDSIQESNQEASLVESDLSGYNTPKFNKSSTVNTAMTSTALTFSRSQNNNETNHLEQNFQHFESLKNLDKEEQLPPEALVDFQRQINVGHKPQTKEGKIFSPSSRKQRFETCNVNQKCLEAPITARNNVIVPEFHLSKPKFKKLLRVKSNDSLIPPKMKKFISIDKIKLSQEDPEKFFKENSKPLGKKMEEGDNSKFRLSRQFMDFLSASEFNNKCSIHPGTHRSRDKNQKTTGANGSYLKNSMKLKLPMKPSGSSKHNIAGSSQRKCTLLSKIYPKEAQLEHSRKKPHRTRSHDPTSCMRIRGSIQVEENTQKFSIDFKPRTNSERRKRIRTDANVIKPNFLPKIHSQRTLIIPKEKKLKCNKIKLMNLNFQEKLKRNQDGKPEIVMEPHFQSALFNILPPGTPFDSHMVLSPMMSKMCSPERNSFADSCAKVSKCMRTNEKNIMMKQFSEKKPPLRDQRYPSTRVSRKMSSRNLKHHEKYRFDAFSQEAKEPLNRIESNGSLLRNSRFSYSHNTVRQESTQNPQQAQKTQKFENPFNVHKKKPKIMIKLLSKKMMKKKSG</sequence>
<keyword evidence="3" id="KW-1185">Reference proteome</keyword>
<dbReference type="AlphaFoldDB" id="A0AAD1Y637"/>
<feature type="region of interest" description="Disordered" evidence="1">
    <location>
        <begin position="289"/>
        <end position="309"/>
    </location>
</feature>
<evidence type="ECO:0000256" key="1">
    <source>
        <dbReference type="SAM" id="MobiDB-lite"/>
    </source>
</evidence>
<evidence type="ECO:0000313" key="3">
    <source>
        <dbReference type="Proteomes" id="UP001295684"/>
    </source>
</evidence>
<accession>A0AAD1Y637</accession>
<feature type="region of interest" description="Disordered" evidence="1">
    <location>
        <begin position="229"/>
        <end position="250"/>
    </location>
</feature>
<name>A0AAD1Y637_EUPCR</name>
<feature type="region of interest" description="Disordered" evidence="1">
    <location>
        <begin position="1"/>
        <end position="42"/>
    </location>
</feature>
<protein>
    <submittedName>
        <fullName evidence="2">Uncharacterized protein</fullName>
    </submittedName>
</protein>
<dbReference type="Proteomes" id="UP001295684">
    <property type="component" value="Unassembled WGS sequence"/>
</dbReference>
<organism evidence="2 3">
    <name type="scientific">Euplotes crassus</name>
    <dbReference type="NCBI Taxonomy" id="5936"/>
    <lineage>
        <taxon>Eukaryota</taxon>
        <taxon>Sar</taxon>
        <taxon>Alveolata</taxon>
        <taxon>Ciliophora</taxon>
        <taxon>Intramacronucleata</taxon>
        <taxon>Spirotrichea</taxon>
        <taxon>Hypotrichia</taxon>
        <taxon>Euplotida</taxon>
        <taxon>Euplotidae</taxon>
        <taxon>Moneuplotes</taxon>
    </lineage>
</organism>
<feature type="region of interest" description="Disordered" evidence="1">
    <location>
        <begin position="461"/>
        <end position="487"/>
    </location>
</feature>
<dbReference type="EMBL" id="CAMPGE010025933">
    <property type="protein sequence ID" value="CAI2383642.1"/>
    <property type="molecule type" value="Genomic_DNA"/>
</dbReference>
<gene>
    <name evidence="2" type="ORF">ECRASSUSDP1_LOCUS25147</name>
</gene>
<feature type="compositionally biased region" description="Polar residues" evidence="1">
    <location>
        <begin position="526"/>
        <end position="543"/>
    </location>
</feature>
<feature type="compositionally biased region" description="Basic and acidic residues" evidence="1">
    <location>
        <begin position="462"/>
        <end position="473"/>
    </location>
</feature>
<proteinExistence type="predicted"/>
<feature type="compositionally biased region" description="Polar residues" evidence="1">
    <location>
        <begin position="31"/>
        <end position="42"/>
    </location>
</feature>
<comment type="caution">
    <text evidence="2">The sequence shown here is derived from an EMBL/GenBank/DDBJ whole genome shotgun (WGS) entry which is preliminary data.</text>
</comment>